<name>A0A803RBI3_CANSA</name>
<evidence type="ECO:0000313" key="2">
    <source>
        <dbReference type="EnsemblPlants" id="cds.novel_model_7432_5bd9a17a.2.5bd9b13e"/>
    </source>
</evidence>
<dbReference type="Proteomes" id="UP000596661">
    <property type="component" value="Unassembled WGS sequence"/>
</dbReference>
<organism evidence="2 3">
    <name type="scientific">Cannabis sativa</name>
    <name type="common">Hemp</name>
    <name type="synonym">Marijuana</name>
    <dbReference type="NCBI Taxonomy" id="3483"/>
    <lineage>
        <taxon>Eukaryota</taxon>
        <taxon>Viridiplantae</taxon>
        <taxon>Streptophyta</taxon>
        <taxon>Embryophyta</taxon>
        <taxon>Tracheophyta</taxon>
        <taxon>Spermatophyta</taxon>
        <taxon>Magnoliopsida</taxon>
        <taxon>eudicotyledons</taxon>
        <taxon>Gunneridae</taxon>
        <taxon>Pentapetalae</taxon>
        <taxon>rosids</taxon>
        <taxon>fabids</taxon>
        <taxon>Rosales</taxon>
        <taxon>Cannabaceae</taxon>
        <taxon>Cannabis</taxon>
    </lineage>
</organism>
<dbReference type="Gramene" id="novel_model_7431_5bd9a17a.1.5bd9b13e">
    <property type="protein sequence ID" value="cds.novel_model_7431_5bd9a17a.1.5bd9b13e"/>
    <property type="gene ID" value="novel_gene_3960_5bd9a17a"/>
</dbReference>
<proteinExistence type="predicted"/>
<keyword evidence="1" id="KW-1133">Transmembrane helix</keyword>
<dbReference type="EnsemblPlants" id="novel_model_7431_5bd9a17a.1.5bd9b13e">
    <property type="protein sequence ID" value="cds.novel_model_7431_5bd9a17a.1.5bd9b13e"/>
    <property type="gene ID" value="novel_gene_3960_5bd9a17a"/>
</dbReference>
<keyword evidence="3" id="KW-1185">Reference proteome</keyword>
<dbReference type="EMBL" id="UZAU01000832">
    <property type="status" value="NOT_ANNOTATED_CDS"/>
    <property type="molecule type" value="Genomic_DNA"/>
</dbReference>
<dbReference type="EnsemblPlants" id="novel_model_7432_5bd9a17a.2.5bd9b13e">
    <property type="protein sequence ID" value="cds.novel_model_7432_5bd9a17a.2.5bd9b13e"/>
    <property type="gene ID" value="novel_gene_3960_5bd9a17a"/>
</dbReference>
<feature type="transmembrane region" description="Helical" evidence="1">
    <location>
        <begin position="38"/>
        <end position="63"/>
    </location>
</feature>
<reference evidence="3" key="1">
    <citation type="submission" date="2018-11" db="EMBL/GenBank/DDBJ databases">
        <authorList>
            <person name="Grassa J C."/>
        </authorList>
    </citation>
    <scope>NUCLEOTIDE SEQUENCE [LARGE SCALE GENOMIC DNA]</scope>
</reference>
<reference evidence="2" key="2">
    <citation type="submission" date="2021-03" db="UniProtKB">
        <authorList>
            <consortium name="EnsemblPlants"/>
        </authorList>
    </citation>
    <scope>IDENTIFICATION</scope>
</reference>
<accession>A0A803RBI2</accession>
<dbReference type="AlphaFoldDB" id="A0A803RBI3"/>
<protein>
    <submittedName>
        <fullName evidence="2">Uncharacterized protein</fullName>
    </submittedName>
</protein>
<evidence type="ECO:0000256" key="1">
    <source>
        <dbReference type="SAM" id="Phobius"/>
    </source>
</evidence>
<keyword evidence="1" id="KW-0812">Transmembrane</keyword>
<accession>A0A803RBI3</accession>
<evidence type="ECO:0000313" key="3">
    <source>
        <dbReference type="Proteomes" id="UP000596661"/>
    </source>
</evidence>
<keyword evidence="1" id="KW-0472">Membrane</keyword>
<dbReference type="Gramene" id="novel_model_7432_5bd9a17a.2.5bd9b13e">
    <property type="protein sequence ID" value="cds.novel_model_7432_5bd9a17a.2.5bd9b13e"/>
    <property type="gene ID" value="novel_gene_3960_5bd9a17a"/>
</dbReference>
<sequence length="64" mass="7651">MISLSNRYRRSSLESWLCLIIEYKESHTYKRELFNWMVVFYIVYGPGPPLLGSLFLCCFLCCLF</sequence>